<keyword evidence="6" id="KW-0631">Potassium channel</keyword>
<dbReference type="RefSeq" id="WP_187577664.1">
    <property type="nucleotide sequence ID" value="NZ_CP060713.1"/>
</dbReference>
<keyword evidence="5 13" id="KW-0812">Transmembrane</keyword>
<reference evidence="14 15" key="1">
    <citation type="submission" date="2020-08" db="EMBL/GenBank/DDBJ databases">
        <title>Genome sequence of Nocardioides mesophilus KACC 16243T.</title>
        <authorList>
            <person name="Hyun D.-W."/>
            <person name="Bae J.-W."/>
        </authorList>
    </citation>
    <scope>NUCLEOTIDE SEQUENCE [LARGE SCALE GENOMIC DNA]</scope>
    <source>
        <strain evidence="14 15">KACC 16243</strain>
    </source>
</reference>
<accession>A0A7G9R896</accession>
<evidence type="ECO:0000256" key="3">
    <source>
        <dbReference type="ARBA" id="ARBA00022448"/>
    </source>
</evidence>
<evidence type="ECO:0000256" key="12">
    <source>
        <dbReference type="ARBA" id="ARBA00034430"/>
    </source>
</evidence>
<dbReference type="EMBL" id="CP060713">
    <property type="protein sequence ID" value="QNN51821.1"/>
    <property type="molecule type" value="Genomic_DNA"/>
</dbReference>
<evidence type="ECO:0000256" key="13">
    <source>
        <dbReference type="SAM" id="Phobius"/>
    </source>
</evidence>
<name>A0A7G9R896_9ACTN</name>
<evidence type="ECO:0000256" key="5">
    <source>
        <dbReference type="ARBA" id="ARBA00022692"/>
    </source>
</evidence>
<dbReference type="GO" id="GO:0016020">
    <property type="term" value="C:membrane"/>
    <property type="evidence" value="ECO:0007669"/>
    <property type="project" value="UniProtKB-SubCell"/>
</dbReference>
<keyword evidence="9" id="KW-0406">Ion transport</keyword>
<evidence type="ECO:0000256" key="10">
    <source>
        <dbReference type="ARBA" id="ARBA00023136"/>
    </source>
</evidence>
<dbReference type="KEGG" id="nmes:H9L09_14920"/>
<sequence>MSDRAAPEAGASRLLPKARLEAFSDGVFAIVVTLLVLELDVPKAEEPLLPALADSWPAYLGYFVSFTFIGGAWIAHSNMTRFIKCVDASFMRLNLLLLLFVSFLPFTTNLLAVHLNDAEEGGAVVIFGTNLTLAALLVNSLVAYAARTPGLAADDVAEEELQVFAKERRAALLLQAVATVVGLFLPVIAVMVFLAISVLLLVDPLWRARRRKSEHARTAAQK</sequence>
<organism evidence="14 15">
    <name type="scientific">Nocardioides mesophilus</name>
    <dbReference type="NCBI Taxonomy" id="433659"/>
    <lineage>
        <taxon>Bacteria</taxon>
        <taxon>Bacillati</taxon>
        <taxon>Actinomycetota</taxon>
        <taxon>Actinomycetes</taxon>
        <taxon>Propionibacteriales</taxon>
        <taxon>Nocardioidaceae</taxon>
        <taxon>Nocardioides</taxon>
    </lineage>
</organism>
<evidence type="ECO:0000256" key="7">
    <source>
        <dbReference type="ARBA" id="ARBA00022958"/>
    </source>
</evidence>
<dbReference type="InterPro" id="IPR010617">
    <property type="entry name" value="TMEM175-like"/>
</dbReference>
<gene>
    <name evidence="14" type="ORF">H9L09_14920</name>
</gene>
<proteinExistence type="inferred from homology"/>
<evidence type="ECO:0000313" key="14">
    <source>
        <dbReference type="EMBL" id="QNN51821.1"/>
    </source>
</evidence>
<keyword evidence="10 13" id="KW-0472">Membrane</keyword>
<evidence type="ECO:0000256" key="1">
    <source>
        <dbReference type="ARBA" id="ARBA00004141"/>
    </source>
</evidence>
<feature type="transmembrane region" description="Helical" evidence="13">
    <location>
        <begin position="95"/>
        <end position="115"/>
    </location>
</feature>
<keyword evidence="11" id="KW-0407">Ion channel</keyword>
<keyword evidence="4" id="KW-0633">Potassium transport</keyword>
<comment type="similarity">
    <text evidence="2">Belongs to the TMEM175 family.</text>
</comment>
<evidence type="ECO:0000256" key="11">
    <source>
        <dbReference type="ARBA" id="ARBA00023303"/>
    </source>
</evidence>
<dbReference type="AlphaFoldDB" id="A0A7G9R896"/>
<feature type="transmembrane region" description="Helical" evidence="13">
    <location>
        <begin position="172"/>
        <end position="202"/>
    </location>
</feature>
<dbReference type="PANTHER" id="PTHR31462">
    <property type="entry name" value="ENDOSOMAL/LYSOSOMAL POTASSIUM CHANNEL TMEM175"/>
    <property type="match status" value="1"/>
</dbReference>
<evidence type="ECO:0000313" key="15">
    <source>
        <dbReference type="Proteomes" id="UP000515947"/>
    </source>
</evidence>
<dbReference type="GO" id="GO:0005267">
    <property type="term" value="F:potassium channel activity"/>
    <property type="evidence" value="ECO:0007669"/>
    <property type="project" value="UniProtKB-KW"/>
</dbReference>
<protein>
    <submittedName>
        <fullName evidence="14">DUF1211 domain-containing protein</fullName>
    </submittedName>
</protein>
<keyword evidence="8 13" id="KW-1133">Transmembrane helix</keyword>
<keyword evidence="7" id="KW-0630">Potassium</keyword>
<evidence type="ECO:0000256" key="4">
    <source>
        <dbReference type="ARBA" id="ARBA00022538"/>
    </source>
</evidence>
<dbReference type="GO" id="GO:0015252">
    <property type="term" value="F:proton channel activity"/>
    <property type="evidence" value="ECO:0007669"/>
    <property type="project" value="InterPro"/>
</dbReference>
<evidence type="ECO:0000256" key="9">
    <source>
        <dbReference type="ARBA" id="ARBA00023065"/>
    </source>
</evidence>
<feature type="transmembrane region" description="Helical" evidence="13">
    <location>
        <begin position="57"/>
        <end position="75"/>
    </location>
</feature>
<keyword evidence="15" id="KW-1185">Reference proteome</keyword>
<comment type="subcellular location">
    <subcellularLocation>
        <location evidence="1">Membrane</location>
        <topology evidence="1">Multi-pass membrane protein</topology>
    </subcellularLocation>
</comment>
<dbReference type="Pfam" id="PF06736">
    <property type="entry name" value="TMEM175"/>
    <property type="match status" value="1"/>
</dbReference>
<keyword evidence="3" id="KW-0813">Transport</keyword>
<feature type="transmembrane region" description="Helical" evidence="13">
    <location>
        <begin position="121"/>
        <end position="142"/>
    </location>
</feature>
<dbReference type="Proteomes" id="UP000515947">
    <property type="component" value="Chromosome"/>
</dbReference>
<comment type="catalytic activity">
    <reaction evidence="12">
        <text>K(+)(in) = K(+)(out)</text>
        <dbReference type="Rhea" id="RHEA:29463"/>
        <dbReference type="ChEBI" id="CHEBI:29103"/>
    </reaction>
</comment>
<evidence type="ECO:0000256" key="2">
    <source>
        <dbReference type="ARBA" id="ARBA00006920"/>
    </source>
</evidence>
<evidence type="ECO:0000256" key="8">
    <source>
        <dbReference type="ARBA" id="ARBA00022989"/>
    </source>
</evidence>
<evidence type="ECO:0000256" key="6">
    <source>
        <dbReference type="ARBA" id="ARBA00022826"/>
    </source>
</evidence>
<dbReference type="PANTHER" id="PTHR31462:SF5">
    <property type="entry name" value="ENDOSOMAL_LYSOSOMAL PROTON CHANNEL TMEM175"/>
    <property type="match status" value="1"/>
</dbReference>